<comment type="similarity">
    <text evidence="7">Belongs to the shikimate kinase family.</text>
</comment>
<dbReference type="PRINTS" id="PR01100">
    <property type="entry name" value="SHIKIMTKNASE"/>
</dbReference>
<protein>
    <recommendedName>
        <fullName evidence="7">Shikimate kinase</fullName>
        <shortName evidence="7">SK</shortName>
        <ecNumber evidence="7">2.7.1.71</ecNumber>
    </recommendedName>
</protein>
<feature type="binding site" evidence="7">
    <location>
        <position position="119"/>
    </location>
    <ligand>
        <name>ATP</name>
        <dbReference type="ChEBI" id="CHEBI:30616"/>
    </ligand>
</feature>
<dbReference type="HOGENOM" id="CLU_057607_4_1_7"/>
<dbReference type="GO" id="GO:0004765">
    <property type="term" value="F:shikimate kinase activity"/>
    <property type="evidence" value="ECO:0007669"/>
    <property type="project" value="UniProtKB-UniRule"/>
</dbReference>
<name>B8FJF5_DESAL</name>
<dbReference type="InterPro" id="IPR000623">
    <property type="entry name" value="Shikimate_kinase/TSH1"/>
</dbReference>
<dbReference type="SUPFAM" id="SSF52540">
    <property type="entry name" value="P-loop containing nucleoside triphosphate hydrolases"/>
    <property type="match status" value="1"/>
</dbReference>
<evidence type="ECO:0000256" key="1">
    <source>
        <dbReference type="ARBA" id="ARBA00022605"/>
    </source>
</evidence>
<dbReference type="Gene3D" id="3.40.50.300">
    <property type="entry name" value="P-loop containing nucleotide triphosphate hydrolases"/>
    <property type="match status" value="1"/>
</dbReference>
<evidence type="ECO:0000256" key="4">
    <source>
        <dbReference type="ARBA" id="ARBA00022777"/>
    </source>
</evidence>
<keyword evidence="4 7" id="KW-0418">Kinase</keyword>
<evidence type="ECO:0000313" key="8">
    <source>
        <dbReference type="EMBL" id="ACL05624.1"/>
    </source>
</evidence>
<dbReference type="GO" id="GO:0009423">
    <property type="term" value="P:chorismate biosynthetic process"/>
    <property type="evidence" value="ECO:0007669"/>
    <property type="project" value="UniProtKB-UniRule"/>
</dbReference>
<comment type="function">
    <text evidence="7">Catalyzes the specific phosphorylation of the 3-hydroxyl group of shikimic acid using ATP as a cosubstrate.</text>
</comment>
<feature type="binding site" evidence="7">
    <location>
        <position position="136"/>
    </location>
    <ligand>
        <name>substrate</name>
    </ligand>
</feature>
<evidence type="ECO:0000313" key="9">
    <source>
        <dbReference type="Proteomes" id="UP000000739"/>
    </source>
</evidence>
<keyword evidence="7" id="KW-0963">Cytoplasm</keyword>
<keyword evidence="7" id="KW-0460">Magnesium</keyword>
<feature type="binding site" evidence="7">
    <location>
        <position position="81"/>
    </location>
    <ligand>
        <name>substrate</name>
    </ligand>
</feature>
<comment type="caution">
    <text evidence="7">Lacks conserved residue(s) required for the propagation of feature annotation.</text>
</comment>
<keyword evidence="3 7" id="KW-0547">Nucleotide-binding</keyword>
<dbReference type="GO" id="GO:0000287">
    <property type="term" value="F:magnesium ion binding"/>
    <property type="evidence" value="ECO:0007669"/>
    <property type="project" value="UniProtKB-UniRule"/>
</dbReference>
<keyword evidence="9" id="KW-1185">Reference proteome</keyword>
<organism evidence="8 9">
    <name type="scientific">Desulfatibacillum aliphaticivorans</name>
    <dbReference type="NCBI Taxonomy" id="218208"/>
    <lineage>
        <taxon>Bacteria</taxon>
        <taxon>Pseudomonadati</taxon>
        <taxon>Thermodesulfobacteriota</taxon>
        <taxon>Desulfobacteria</taxon>
        <taxon>Desulfobacterales</taxon>
        <taxon>Desulfatibacillaceae</taxon>
        <taxon>Desulfatibacillum</taxon>
    </lineage>
</organism>
<feature type="binding site" evidence="7">
    <location>
        <position position="18"/>
    </location>
    <ligand>
        <name>Mg(2+)</name>
        <dbReference type="ChEBI" id="CHEBI:18420"/>
    </ligand>
</feature>
<dbReference type="CDD" id="cd00464">
    <property type="entry name" value="SK"/>
    <property type="match status" value="1"/>
</dbReference>
<dbReference type="AlphaFoldDB" id="B8FJF5"/>
<evidence type="ECO:0000256" key="3">
    <source>
        <dbReference type="ARBA" id="ARBA00022741"/>
    </source>
</evidence>
<comment type="subcellular location">
    <subcellularLocation>
        <location evidence="7">Cytoplasm</location>
    </subcellularLocation>
</comment>
<dbReference type="RefSeq" id="WP_015948673.1">
    <property type="nucleotide sequence ID" value="NC_011768.1"/>
</dbReference>
<reference evidence="8 9" key="1">
    <citation type="journal article" date="2012" name="Environ. Microbiol.">
        <title>The genome sequence of Desulfatibacillum alkenivorans AK-01: a blueprint for anaerobic alkane oxidation.</title>
        <authorList>
            <person name="Callaghan A.V."/>
            <person name="Morris B.E."/>
            <person name="Pereira I.A."/>
            <person name="McInerney M.J."/>
            <person name="Austin R.N."/>
            <person name="Groves J.T."/>
            <person name="Kukor J.J."/>
            <person name="Suflita J.M."/>
            <person name="Young L.Y."/>
            <person name="Zylstra G.J."/>
            <person name="Wawrik B."/>
        </authorList>
    </citation>
    <scope>NUCLEOTIDE SEQUENCE [LARGE SCALE GENOMIC DNA]</scope>
    <source>
        <strain evidence="8 9">AK-01</strain>
    </source>
</reference>
<gene>
    <name evidence="7" type="primary">aroK</name>
    <name evidence="8" type="ordered locus">Dalk_3938</name>
</gene>
<dbReference type="UniPathway" id="UPA00053">
    <property type="reaction ID" value="UER00088"/>
</dbReference>
<feature type="binding site" evidence="7">
    <location>
        <begin position="14"/>
        <end position="19"/>
    </location>
    <ligand>
        <name>ATP</name>
        <dbReference type="ChEBI" id="CHEBI:30616"/>
    </ligand>
</feature>
<dbReference type="Proteomes" id="UP000000739">
    <property type="component" value="Chromosome"/>
</dbReference>
<comment type="cofactor">
    <cofactor evidence="7">
        <name>Mg(2+)</name>
        <dbReference type="ChEBI" id="CHEBI:18420"/>
    </cofactor>
    <text evidence="7">Binds 1 Mg(2+) ion per subunit.</text>
</comment>
<keyword evidence="1 7" id="KW-0028">Amino-acid biosynthesis</keyword>
<dbReference type="GO" id="GO:0005524">
    <property type="term" value="F:ATP binding"/>
    <property type="evidence" value="ECO:0007669"/>
    <property type="project" value="UniProtKB-UniRule"/>
</dbReference>
<evidence type="ECO:0000256" key="2">
    <source>
        <dbReference type="ARBA" id="ARBA00022679"/>
    </source>
</evidence>
<comment type="catalytic activity">
    <reaction evidence="7">
        <text>shikimate + ATP = 3-phosphoshikimate + ADP + H(+)</text>
        <dbReference type="Rhea" id="RHEA:13121"/>
        <dbReference type="ChEBI" id="CHEBI:15378"/>
        <dbReference type="ChEBI" id="CHEBI:30616"/>
        <dbReference type="ChEBI" id="CHEBI:36208"/>
        <dbReference type="ChEBI" id="CHEBI:145989"/>
        <dbReference type="ChEBI" id="CHEBI:456216"/>
        <dbReference type="EC" id="2.7.1.71"/>
    </reaction>
</comment>
<comment type="subunit">
    <text evidence="7">Monomer.</text>
</comment>
<dbReference type="EMBL" id="CP001322">
    <property type="protein sequence ID" value="ACL05624.1"/>
    <property type="molecule type" value="Genomic_DNA"/>
</dbReference>
<dbReference type="eggNOG" id="COG0703">
    <property type="taxonomic scope" value="Bacteria"/>
</dbReference>
<dbReference type="PANTHER" id="PTHR21087:SF16">
    <property type="entry name" value="SHIKIMATE KINASE 1, CHLOROPLASTIC"/>
    <property type="match status" value="1"/>
</dbReference>
<feature type="binding site" evidence="7">
    <location>
        <position position="36"/>
    </location>
    <ligand>
        <name>substrate</name>
    </ligand>
</feature>
<dbReference type="GO" id="GO:0009073">
    <property type="term" value="P:aromatic amino acid family biosynthetic process"/>
    <property type="evidence" value="ECO:0007669"/>
    <property type="project" value="UniProtKB-KW"/>
</dbReference>
<keyword evidence="5 7" id="KW-0067">ATP-binding</keyword>
<sequence length="179" mass="19468">MEPKRNVVLIGMPAVGKSTIGVLLAKSLGFSFVDTDIIIQAGEGVTLQEIIDAKGLAFFREVEERYICGLEHHCHVIATGGSAVYSDKAMAHLAENGVIVHLRIDLESLEQRLADIGNRGVVMDPGQTVADLYAARRPLYLKYGRIAVECQSLTPDQIVGRIIQALDENPGILKPETEC</sequence>
<comment type="pathway">
    <text evidence="7">Metabolic intermediate biosynthesis; chorismate biosynthesis; chorismate from D-erythrose 4-phosphate and phosphoenolpyruvate: step 5/7.</text>
</comment>
<proteinExistence type="inferred from homology"/>
<evidence type="ECO:0000256" key="6">
    <source>
        <dbReference type="ARBA" id="ARBA00023141"/>
    </source>
</evidence>
<dbReference type="GO" id="GO:0005829">
    <property type="term" value="C:cytosol"/>
    <property type="evidence" value="ECO:0007669"/>
    <property type="project" value="TreeGrafter"/>
</dbReference>
<dbReference type="GO" id="GO:0008652">
    <property type="term" value="P:amino acid biosynthetic process"/>
    <property type="evidence" value="ECO:0007669"/>
    <property type="project" value="UniProtKB-KW"/>
</dbReference>
<evidence type="ECO:0000256" key="7">
    <source>
        <dbReference type="HAMAP-Rule" id="MF_00109"/>
    </source>
</evidence>
<feature type="binding site" evidence="7">
    <location>
        <position position="60"/>
    </location>
    <ligand>
        <name>substrate</name>
    </ligand>
</feature>
<dbReference type="InterPro" id="IPR027417">
    <property type="entry name" value="P-loop_NTPase"/>
</dbReference>
<dbReference type="EC" id="2.7.1.71" evidence="7"/>
<dbReference type="PANTHER" id="PTHR21087">
    <property type="entry name" value="SHIKIMATE KINASE"/>
    <property type="match status" value="1"/>
</dbReference>
<evidence type="ECO:0000256" key="5">
    <source>
        <dbReference type="ARBA" id="ARBA00022840"/>
    </source>
</evidence>
<dbReference type="HAMAP" id="MF_00109">
    <property type="entry name" value="Shikimate_kinase"/>
    <property type="match status" value="1"/>
</dbReference>
<dbReference type="KEGG" id="dal:Dalk_3938"/>
<keyword evidence="6 7" id="KW-0057">Aromatic amino acid biosynthesis</keyword>
<dbReference type="InterPro" id="IPR031322">
    <property type="entry name" value="Shikimate/glucono_kinase"/>
</dbReference>
<keyword evidence="7" id="KW-0479">Metal-binding</keyword>
<keyword evidence="2 7" id="KW-0808">Transferase</keyword>
<dbReference type="Pfam" id="PF01202">
    <property type="entry name" value="SKI"/>
    <property type="match status" value="1"/>
</dbReference>
<accession>B8FJF5</accession>